<feature type="domain" description="Transposase (putative) gypsy type" evidence="1">
    <location>
        <begin position="82"/>
        <end position="143"/>
    </location>
</feature>
<evidence type="ECO:0000313" key="3">
    <source>
        <dbReference type="Proteomes" id="UP001341840"/>
    </source>
</evidence>
<dbReference type="Proteomes" id="UP001341840">
    <property type="component" value="Unassembled WGS sequence"/>
</dbReference>
<organism evidence="2 3">
    <name type="scientific">Stylosanthes scabra</name>
    <dbReference type="NCBI Taxonomy" id="79078"/>
    <lineage>
        <taxon>Eukaryota</taxon>
        <taxon>Viridiplantae</taxon>
        <taxon>Streptophyta</taxon>
        <taxon>Embryophyta</taxon>
        <taxon>Tracheophyta</taxon>
        <taxon>Spermatophyta</taxon>
        <taxon>Magnoliopsida</taxon>
        <taxon>eudicotyledons</taxon>
        <taxon>Gunneridae</taxon>
        <taxon>Pentapetalae</taxon>
        <taxon>rosids</taxon>
        <taxon>fabids</taxon>
        <taxon>Fabales</taxon>
        <taxon>Fabaceae</taxon>
        <taxon>Papilionoideae</taxon>
        <taxon>50 kb inversion clade</taxon>
        <taxon>dalbergioids sensu lato</taxon>
        <taxon>Dalbergieae</taxon>
        <taxon>Pterocarpus clade</taxon>
        <taxon>Stylosanthes</taxon>
    </lineage>
</organism>
<dbReference type="Pfam" id="PF04195">
    <property type="entry name" value="Transposase_28"/>
    <property type="match status" value="1"/>
</dbReference>
<evidence type="ECO:0000259" key="1">
    <source>
        <dbReference type="Pfam" id="PF04195"/>
    </source>
</evidence>
<name>A0ABU6ZRW5_9FABA</name>
<evidence type="ECO:0000313" key="2">
    <source>
        <dbReference type="EMBL" id="MED6224679.1"/>
    </source>
</evidence>
<accession>A0ABU6ZRW5</accession>
<protein>
    <recommendedName>
        <fullName evidence="1">Transposase (putative) gypsy type domain-containing protein</fullName>
    </recommendedName>
</protein>
<comment type="caution">
    <text evidence="2">The sequence shown here is derived from an EMBL/GenBank/DDBJ whole genome shotgun (WGS) entry which is preliminary data.</text>
</comment>
<dbReference type="PANTHER" id="PTHR31099:SF49">
    <property type="entry name" value="MYOSIN HEAVY CHAIN-LIKE PROTEIN"/>
    <property type="match status" value="1"/>
</dbReference>
<dbReference type="PANTHER" id="PTHR31099">
    <property type="entry name" value="OS06G0165300 PROTEIN"/>
    <property type="match status" value="1"/>
</dbReference>
<keyword evidence="3" id="KW-1185">Reference proteome</keyword>
<dbReference type="EMBL" id="JASCZI010273339">
    <property type="protein sequence ID" value="MED6224679.1"/>
    <property type="molecule type" value="Genomic_DNA"/>
</dbReference>
<dbReference type="InterPro" id="IPR007321">
    <property type="entry name" value="Transposase_28"/>
</dbReference>
<gene>
    <name evidence="2" type="ORF">PIB30_086396</name>
</gene>
<reference evidence="2 3" key="1">
    <citation type="journal article" date="2023" name="Plants (Basel)">
        <title>Bridging the Gap: Combining Genomics and Transcriptomics Approaches to Understand Stylosanthes scabra, an Orphan Legume from the Brazilian Caatinga.</title>
        <authorList>
            <person name="Ferreira-Neto J.R.C."/>
            <person name="da Silva M.D."/>
            <person name="Binneck E."/>
            <person name="de Melo N.F."/>
            <person name="da Silva R.H."/>
            <person name="de Melo A.L.T.M."/>
            <person name="Pandolfi V."/>
            <person name="Bustamante F.O."/>
            <person name="Brasileiro-Vidal A.C."/>
            <person name="Benko-Iseppon A.M."/>
        </authorList>
    </citation>
    <scope>NUCLEOTIDE SEQUENCE [LARGE SCALE GENOMIC DNA]</scope>
    <source>
        <tissue evidence="2">Leaves</tissue>
    </source>
</reference>
<proteinExistence type="predicted"/>
<sequence length="483" mass="55455">MEEEVEKDAVIDWDDPYSSVDAKVMSRMSLFIDEECVEQLEPALWSKPGSGLKLEILPCNDDDRICHRCKDWDYFLMYCCVFIELKLKLPFTSFECGVLTQMRCAPSQLHPNSWAFVRAFEVLMEFLEVNPSLEVFFALFQAKGVKKGKLINLNSILGRQLFSAYRSSFKEFKEMFIKVRNCVEDFPFYLDENLIEKFPLYWNPKPRQILGMAKMCKENEYLVEYLVNISYSNRLLSVAELMKWEKNESYVRDQRAPKVNTAGLRSFLKQKNIKKEVVVSMGEAGIAETKQSSRISMKKRKVEVVGKKGKVVDLTSSEVEKSGVTSFFAENQKKLHGFSNEQEHCSLWSAQYPFVSLADDVAQTSCDVELVNDVGDVTLYQYLQVVAARLLCIGCTREIKHIKDDLEKGKNARILQESTEKAKQLDDALVKLSLTEKENEKIKGDFNSLGDGLKKRELKITELENRVIDLVGLRKEADAWASL</sequence>